<name>A0A1Y3EPH4_9BILA</name>
<protein>
    <submittedName>
        <fullName evidence="1">Uncharacterized protein</fullName>
    </submittedName>
</protein>
<comment type="caution">
    <text evidence="1">The sequence shown here is derived from an EMBL/GenBank/DDBJ whole genome shotgun (WGS) entry which is preliminary data.</text>
</comment>
<reference evidence="1 2" key="1">
    <citation type="submission" date="2015-04" db="EMBL/GenBank/DDBJ databases">
        <title>Draft genome of the roundworm Trichinella nativa.</title>
        <authorList>
            <person name="Mitreva M."/>
        </authorList>
    </citation>
    <scope>NUCLEOTIDE SEQUENCE [LARGE SCALE GENOMIC DNA]</scope>
    <source>
        <strain evidence="1 2">ISS45</strain>
    </source>
</reference>
<dbReference type="EMBL" id="LVZM01005834">
    <property type="protein sequence ID" value="OUC46805.1"/>
    <property type="molecule type" value="Genomic_DNA"/>
</dbReference>
<gene>
    <name evidence="1" type="ORF">D917_07440</name>
</gene>
<sequence length="39" mass="4279">MNGQGDETKAHCAGCTELLAQISDLTFFCLNLPFYDVVI</sequence>
<dbReference type="Proteomes" id="UP000243006">
    <property type="component" value="Unassembled WGS sequence"/>
</dbReference>
<evidence type="ECO:0000313" key="2">
    <source>
        <dbReference type="Proteomes" id="UP000243006"/>
    </source>
</evidence>
<evidence type="ECO:0000313" key="1">
    <source>
        <dbReference type="EMBL" id="OUC46805.1"/>
    </source>
</evidence>
<accession>A0A1Y3EPH4</accession>
<proteinExistence type="predicted"/>
<dbReference type="AlphaFoldDB" id="A0A1Y3EPH4"/>
<organism evidence="1 2">
    <name type="scientific">Trichinella nativa</name>
    <dbReference type="NCBI Taxonomy" id="6335"/>
    <lineage>
        <taxon>Eukaryota</taxon>
        <taxon>Metazoa</taxon>
        <taxon>Ecdysozoa</taxon>
        <taxon>Nematoda</taxon>
        <taxon>Enoplea</taxon>
        <taxon>Dorylaimia</taxon>
        <taxon>Trichinellida</taxon>
        <taxon>Trichinellidae</taxon>
        <taxon>Trichinella</taxon>
    </lineage>
</organism>